<dbReference type="RefSeq" id="WP_250912421.1">
    <property type="nucleotide sequence ID" value="NZ_JAMXLX010000001.1"/>
</dbReference>
<dbReference type="EMBL" id="JAMXLX010000001">
    <property type="protein sequence ID" value="MCO5955685.1"/>
    <property type="molecule type" value="Genomic_DNA"/>
</dbReference>
<dbReference type="Proteomes" id="UP001155380">
    <property type="component" value="Unassembled WGS sequence"/>
</dbReference>
<proteinExistence type="predicted"/>
<organism evidence="1 2">
    <name type="scientific">Ciceribacter sichuanensis</name>
    <dbReference type="NCBI Taxonomy" id="2949647"/>
    <lineage>
        <taxon>Bacteria</taxon>
        <taxon>Pseudomonadati</taxon>
        <taxon>Pseudomonadota</taxon>
        <taxon>Alphaproteobacteria</taxon>
        <taxon>Hyphomicrobiales</taxon>
        <taxon>Rhizobiaceae</taxon>
        <taxon>Ciceribacter</taxon>
    </lineage>
</organism>
<sequence>MSITRKIQPKLHFMSGGLFGNWLPGNFVEVGDYGVIRDSRFERSGTLNDYGANIVARPDRSGTNDVQFMDRATIKPLMRMSGGLGGGVLVRIGVSLSDRGAFLYHLANVATLRPASSRDFDAAVRQLLLSDKFEFPDDGVIVTEVLKAGKATILVADGQDVELNLHASFEPLGDAFLAGADGKVACVKQQGSVFQFVAQDDINAMLRLVRPVILAPPGSPGGGGGLKRENGIIERTIGWFKSLLEERELAVAELVIRQKSENARWQTSILAGPDPDRDEFIFEMRDVSLEEMSTSDAPEVVVSDEETPVIETMPIQKKGEASG</sequence>
<comment type="caution">
    <text evidence="1">The sequence shown here is derived from an EMBL/GenBank/DDBJ whole genome shotgun (WGS) entry which is preliminary data.</text>
</comment>
<reference evidence="1" key="1">
    <citation type="submission" date="2022-06" db="EMBL/GenBank/DDBJ databases">
        <authorList>
            <person name="Sun Q."/>
        </authorList>
    </citation>
    <scope>NUCLEOTIDE SEQUENCE</scope>
    <source>
        <strain evidence="1">S101</strain>
    </source>
</reference>
<gene>
    <name evidence="1" type="ORF">NBH21_02770</name>
</gene>
<protein>
    <submittedName>
        <fullName evidence="1">Uncharacterized protein</fullName>
    </submittedName>
</protein>
<name>A0AAJ1F3M0_9HYPH</name>
<dbReference type="AlphaFoldDB" id="A0AAJ1F3M0"/>
<evidence type="ECO:0000313" key="1">
    <source>
        <dbReference type="EMBL" id="MCO5955685.1"/>
    </source>
</evidence>
<evidence type="ECO:0000313" key="2">
    <source>
        <dbReference type="Proteomes" id="UP001155380"/>
    </source>
</evidence>
<accession>A0AAJ1F3M0</accession>